<keyword evidence="6" id="KW-1185">Reference proteome</keyword>
<dbReference type="GO" id="GO:0006112">
    <property type="term" value="P:energy reserve metabolic process"/>
    <property type="evidence" value="ECO:0007669"/>
    <property type="project" value="InterPro"/>
</dbReference>
<evidence type="ECO:0000256" key="1">
    <source>
        <dbReference type="ARBA" id="ARBA00003033"/>
    </source>
</evidence>
<protein>
    <recommendedName>
        <fullName evidence="4">Respiratory growth induced protein 1</fullName>
    </recommendedName>
</protein>
<dbReference type="InterPro" id="IPR022554">
    <property type="entry name" value="RGI1"/>
</dbReference>
<proteinExistence type="inferred from homology"/>
<evidence type="ECO:0000256" key="2">
    <source>
        <dbReference type="ARBA" id="ARBA00004202"/>
    </source>
</evidence>
<evidence type="ECO:0000256" key="4">
    <source>
        <dbReference type="ARBA" id="ARBA00021474"/>
    </source>
</evidence>
<reference evidence="5" key="2">
    <citation type="submission" date="2014-02" db="EMBL/GenBank/DDBJ databases">
        <title>Complete DNA sequence of /Kuraishia capsulata/ illustrates novel genomic features among budding yeasts (/Saccharomycotina/).</title>
        <authorList>
            <person name="Morales L."/>
            <person name="Noel B."/>
            <person name="Porcel B."/>
            <person name="Marcet-Houben M."/>
            <person name="Hullo M-F."/>
            <person name="Sacerdot C."/>
            <person name="Tekaia F."/>
            <person name="Leh-Louis V."/>
            <person name="Despons L."/>
            <person name="Khanna V."/>
            <person name="Aury J-M."/>
            <person name="Barbe V."/>
            <person name="Couloux A."/>
            <person name="Labadie K."/>
            <person name="Pelletier E."/>
            <person name="Souciet J-L."/>
            <person name="Boekhout T."/>
            <person name="Gabaldon T."/>
            <person name="Wincker P."/>
            <person name="Dujon B."/>
        </authorList>
    </citation>
    <scope>NUCLEOTIDE SEQUENCE</scope>
    <source>
        <strain evidence="5">CBS 1993</strain>
    </source>
</reference>
<dbReference type="HOGENOM" id="CLU_118207_0_0_1"/>
<dbReference type="EMBL" id="HG793127">
    <property type="protein sequence ID" value="CDK27108.1"/>
    <property type="molecule type" value="Genomic_DNA"/>
</dbReference>
<dbReference type="Gene3D" id="3.40.1000.40">
    <property type="entry name" value="Respiratory growth induced protein 1"/>
    <property type="match status" value="1"/>
</dbReference>
<gene>
    <name evidence="5" type="ORF">KUCA_T00003085001</name>
</gene>
<dbReference type="Pfam" id="PF10843">
    <property type="entry name" value="RGI1"/>
    <property type="match status" value="1"/>
</dbReference>
<dbReference type="InterPro" id="IPR038235">
    <property type="entry name" value="RGI1_sf"/>
</dbReference>
<evidence type="ECO:0000313" key="6">
    <source>
        <dbReference type="Proteomes" id="UP000019384"/>
    </source>
</evidence>
<dbReference type="AlphaFoldDB" id="W6MLU2"/>
<reference evidence="5" key="1">
    <citation type="submission" date="2013-12" db="EMBL/GenBank/DDBJ databases">
        <authorList>
            <person name="Genoscope - CEA"/>
        </authorList>
    </citation>
    <scope>NUCLEOTIDE SEQUENCE</scope>
    <source>
        <strain evidence="5">CBS 1993</strain>
    </source>
</reference>
<organism evidence="5 6">
    <name type="scientific">Kuraishia capsulata CBS 1993</name>
    <dbReference type="NCBI Taxonomy" id="1382522"/>
    <lineage>
        <taxon>Eukaryota</taxon>
        <taxon>Fungi</taxon>
        <taxon>Dikarya</taxon>
        <taxon>Ascomycota</taxon>
        <taxon>Saccharomycotina</taxon>
        <taxon>Pichiomycetes</taxon>
        <taxon>Pichiales</taxon>
        <taxon>Pichiaceae</taxon>
        <taxon>Kuraishia</taxon>
    </lineage>
</organism>
<name>W6MLU2_9ASCO</name>
<dbReference type="RefSeq" id="XP_022459104.1">
    <property type="nucleotide sequence ID" value="XM_022603394.1"/>
</dbReference>
<dbReference type="GO" id="GO:0005886">
    <property type="term" value="C:plasma membrane"/>
    <property type="evidence" value="ECO:0007669"/>
    <property type="project" value="UniProtKB-SubCell"/>
</dbReference>
<evidence type="ECO:0000313" key="5">
    <source>
        <dbReference type="EMBL" id="CDK27108.1"/>
    </source>
</evidence>
<comment type="function">
    <text evidence="1">Involved in the control of energetic metabolism and significantly contribute to cell fitness, especially under respiratory growth conditions.</text>
</comment>
<accession>W6MLU2</accession>
<comment type="similarity">
    <text evidence="3">Belongs to the RGI1 family.</text>
</comment>
<sequence>MARKNKAMIAHTEPTKVTNLTPKPVRPVAGPSTKMFDDLDSFEQFLKDESWDDEYDFLHAKCAYIPPFVLSEIHNDMEKIKPTMNSRSKKFVRNLHHHLERHLLSEINRMSGVDYKFEKSHETKPDGKVVWHYRDYSDHGFGEKEGERKWKVEVDVECNPDSPYVSLEMKSIPL</sequence>
<dbReference type="Proteomes" id="UP000019384">
    <property type="component" value="Unassembled WGS sequence"/>
</dbReference>
<comment type="subcellular location">
    <subcellularLocation>
        <location evidence="2">Cell membrane</location>
        <topology evidence="2">Peripheral membrane protein</topology>
    </subcellularLocation>
</comment>
<dbReference type="GeneID" id="34520492"/>
<dbReference type="OrthoDB" id="4082176at2759"/>
<evidence type="ECO:0000256" key="3">
    <source>
        <dbReference type="ARBA" id="ARBA00009268"/>
    </source>
</evidence>